<organism evidence="1 2">
    <name type="scientific">Thalassovita mediterranea</name>
    <dbReference type="NCBI Taxonomy" id="340021"/>
    <lineage>
        <taxon>Bacteria</taxon>
        <taxon>Pseudomonadati</taxon>
        <taxon>Pseudomonadota</taxon>
        <taxon>Alphaproteobacteria</taxon>
        <taxon>Rhodobacterales</taxon>
        <taxon>Roseobacteraceae</taxon>
        <taxon>Thalassovita</taxon>
    </lineage>
</organism>
<keyword evidence="2" id="KW-1185">Reference proteome</keyword>
<sequence>MIPDSFRDTGLYFQRTHDVPLTHFQVFGERGSATNLVRKLIDKNLNIVRTESLGWKHAAPHMVAIPRDFLMIGVVRNAESWALSMHKRPWHLDPSCQAHDFATLLRSPWRGIVDREADFEEVVGEMTGQTEGLELQFDRHPITGRPFENLFDLRNVKMATLLGMLNRDCKMLLIRAETVQTDPEGFIDWVKTNLDLTMRPPRFKPVKRRLGNRFNLSAPVEVRGETPKALSDEDRKYMLSKLDLAQEASLGYHYENS</sequence>
<evidence type="ECO:0000313" key="1">
    <source>
        <dbReference type="EMBL" id="CUH83670.1"/>
    </source>
</evidence>
<evidence type="ECO:0008006" key="3">
    <source>
        <dbReference type="Google" id="ProtNLM"/>
    </source>
</evidence>
<reference evidence="1 2" key="1">
    <citation type="submission" date="2015-09" db="EMBL/GenBank/DDBJ databases">
        <authorList>
            <consortium name="Swine Surveillance"/>
        </authorList>
    </citation>
    <scope>NUCLEOTIDE SEQUENCE [LARGE SCALE GENOMIC DNA]</scope>
    <source>
        <strain evidence="1 2">CECT 8383</strain>
    </source>
</reference>
<dbReference type="RefSeq" id="WP_058317815.1">
    <property type="nucleotide sequence ID" value="NZ_CYSF01000006.1"/>
</dbReference>
<accession>A0A0P1GMX5</accession>
<protein>
    <recommendedName>
        <fullName evidence="3">Sulfotransferase family protein</fullName>
    </recommendedName>
</protein>
<dbReference type="AlphaFoldDB" id="A0A0P1GMX5"/>
<dbReference type="Proteomes" id="UP000051681">
    <property type="component" value="Unassembled WGS sequence"/>
</dbReference>
<name>A0A0P1GMX5_9RHOB</name>
<proteinExistence type="predicted"/>
<dbReference type="OrthoDB" id="7904151at2"/>
<dbReference type="EMBL" id="CYSF01000006">
    <property type="protein sequence ID" value="CUH83670.1"/>
    <property type="molecule type" value="Genomic_DNA"/>
</dbReference>
<gene>
    <name evidence="1" type="ORF">TM5383_00866</name>
</gene>
<evidence type="ECO:0000313" key="2">
    <source>
        <dbReference type="Proteomes" id="UP000051681"/>
    </source>
</evidence>